<reference evidence="1 2" key="1">
    <citation type="journal article" date="2006" name="PLoS Genet.">
        <title>Comparative genomics of emerging human ehrlichiosis agents.</title>
        <authorList>
            <person name="Dunning Hotopp J.C."/>
            <person name="Lin M."/>
            <person name="Madupu R."/>
            <person name="Crabtree J."/>
            <person name="Angiuoli S.V."/>
            <person name="Eisen J.A."/>
            <person name="Seshadri R."/>
            <person name="Ren Q."/>
            <person name="Wu M."/>
            <person name="Utterback T.R."/>
            <person name="Smith S."/>
            <person name="Lewis M."/>
            <person name="Khouri H."/>
            <person name="Zhang C."/>
            <person name="Niu H."/>
            <person name="Lin Q."/>
            <person name="Ohashi N."/>
            <person name="Zhi N."/>
            <person name="Nelson W."/>
            <person name="Brinkac L.M."/>
            <person name="Dodson R.J."/>
            <person name="Rosovitz M.J."/>
            <person name="Sundaram J."/>
            <person name="Daugherty S.C."/>
            <person name="Davidsen T."/>
            <person name="Durkin A.S."/>
            <person name="Gwinn M."/>
            <person name="Haft D.H."/>
            <person name="Selengut J.D."/>
            <person name="Sullivan S.A."/>
            <person name="Zafar N."/>
            <person name="Zhou L."/>
            <person name="Benahmed F."/>
            <person name="Forberger H."/>
            <person name="Halpin R."/>
            <person name="Mulligan S."/>
            <person name="Robinson J."/>
            <person name="White O."/>
            <person name="Rikihisa Y."/>
            <person name="Tettelin H."/>
        </authorList>
    </citation>
    <scope>NUCLEOTIDE SEQUENCE [LARGE SCALE GENOMIC DNA]</scope>
    <source>
        <strain evidence="2">ATCC VR-367 / Miyayama</strain>
    </source>
</reference>
<evidence type="ECO:0000313" key="1">
    <source>
        <dbReference type="EMBL" id="ABD45708.1"/>
    </source>
</evidence>
<dbReference type="KEGG" id="nse:NSE_0801"/>
<dbReference type="HOGENOM" id="CLU_3009665_0_0_5"/>
<organism evidence="1 2">
    <name type="scientific">Ehrlichia sennetsu (strain ATCC VR-367 / Miyayama)</name>
    <name type="common">Neorickettsia sennetsu</name>
    <dbReference type="NCBI Taxonomy" id="222891"/>
    <lineage>
        <taxon>Bacteria</taxon>
        <taxon>Pseudomonadati</taxon>
        <taxon>Pseudomonadota</taxon>
        <taxon>Alphaproteobacteria</taxon>
        <taxon>Rickettsiales</taxon>
        <taxon>Anaplasmataceae</taxon>
        <taxon>Ehrlichia</taxon>
    </lineage>
</organism>
<sequence>MFIQSESNFLMESCGFSCGLQFFFVVLAFRCFRVETEDGDALEHCEKSKRSNSQGV</sequence>
<protein>
    <submittedName>
        <fullName evidence="1">Uncharacterized protein</fullName>
    </submittedName>
</protein>
<dbReference type="EMBL" id="CP000237">
    <property type="protein sequence ID" value="ABD45708.1"/>
    <property type="molecule type" value="Genomic_DNA"/>
</dbReference>
<name>Q2GCX0_EHRS3</name>
<evidence type="ECO:0000313" key="2">
    <source>
        <dbReference type="Proteomes" id="UP000001942"/>
    </source>
</evidence>
<dbReference type="Proteomes" id="UP000001942">
    <property type="component" value="Chromosome"/>
</dbReference>
<keyword evidence="2" id="KW-1185">Reference proteome</keyword>
<gene>
    <name evidence="1" type="ordered locus">NSE_0801</name>
</gene>
<dbReference type="AlphaFoldDB" id="Q2GCX0"/>
<accession>Q2GCX0</accession>
<proteinExistence type="predicted"/>